<organism evidence="2 3">
    <name type="scientific">Macrococcus psychrotolerans</name>
    <dbReference type="NCBI Taxonomy" id="3039389"/>
    <lineage>
        <taxon>Bacteria</taxon>
        <taxon>Bacillati</taxon>
        <taxon>Bacillota</taxon>
        <taxon>Bacilli</taxon>
        <taxon>Bacillales</taxon>
        <taxon>Staphylococcaceae</taxon>
        <taxon>Macrococcus</taxon>
    </lineage>
</organism>
<dbReference type="RefSeq" id="WP_219493046.1">
    <property type="nucleotide sequence ID" value="NZ_CP124591.1"/>
</dbReference>
<reference evidence="1" key="1">
    <citation type="submission" date="2021-07" db="EMBL/GenBank/DDBJ databases">
        <title>Prevalence and characterization of methicillin-resistant Macrococcus spp. in food producing animals and meat in Switzerland in 2019.</title>
        <authorList>
            <person name="Keller J.E."/>
            <person name="Schwendener S."/>
            <person name="Neuenschwander J."/>
            <person name="Overesch G."/>
            <person name="Perreten V."/>
        </authorList>
    </citation>
    <scope>NUCLEOTIDE SEQUENCE</scope>
    <source>
        <strain evidence="1">19Msa1099</strain>
    </source>
</reference>
<dbReference type="KEGG" id="mpsh:QA539_08785"/>
<sequence length="55" mass="6517">MFEKEIRYTDTGERIKPGDKVIIEFVYPEKLNYVGRTDKVLKQIIEENNGTIKKK</sequence>
<gene>
    <name evidence="1" type="ORF">KYI10_09325</name>
    <name evidence="2" type="ORF">QA539_08785</name>
</gene>
<accession>A0AAT9P575</accession>
<dbReference type="AlphaFoldDB" id="A0AAU6RK33"/>
<dbReference type="Proteomes" id="UP001465447">
    <property type="component" value="Chromosome"/>
</dbReference>
<evidence type="ECO:0000313" key="1">
    <source>
        <dbReference type="EMBL" id="QYA32533.1"/>
    </source>
</evidence>
<keyword evidence="3" id="KW-1185">Reference proteome</keyword>
<reference evidence="2 3" key="2">
    <citation type="submission" date="2023-04" db="EMBL/GenBank/DDBJ databases">
        <title>Macrococci isolated from food, foodproducing animals, and human clinical materials.</title>
        <authorList>
            <person name="Maslanova I."/>
            <person name="Svec P."/>
            <person name="Sedlacek I."/>
            <person name="Novakova D."/>
            <person name="Keller J.E."/>
            <person name="Schwendener S."/>
            <person name="Finstrlova A."/>
            <person name="Botka T."/>
            <person name="Kovarovic V."/>
            <person name="Petras P."/>
            <person name="Perreten V."/>
            <person name="Pantucek R."/>
        </authorList>
    </citation>
    <scope>NUCLEOTIDE SEQUENCE [LARGE SCALE GENOMIC DNA]</scope>
    <source>
        <strain evidence="2 3">CCM 8659</strain>
    </source>
</reference>
<dbReference type="EMBL" id="CP079955">
    <property type="protein sequence ID" value="QYA32533.1"/>
    <property type="molecule type" value="Genomic_DNA"/>
</dbReference>
<dbReference type="EMBL" id="CP124591">
    <property type="protein sequence ID" value="WZE70577.1"/>
    <property type="molecule type" value="Genomic_DNA"/>
</dbReference>
<accession>A0AAU6RK33</accession>
<evidence type="ECO:0000313" key="3">
    <source>
        <dbReference type="Proteomes" id="UP001465447"/>
    </source>
</evidence>
<protein>
    <submittedName>
        <fullName evidence="2">Uncharacterized protein</fullName>
    </submittedName>
</protein>
<proteinExistence type="predicted"/>
<evidence type="ECO:0000313" key="2">
    <source>
        <dbReference type="EMBL" id="WZE70577.1"/>
    </source>
</evidence>
<name>A0AAU6RK33_9STAP</name>